<protein>
    <submittedName>
        <fullName evidence="1">Uncharacterized protein</fullName>
    </submittedName>
</protein>
<dbReference type="EMBL" id="BCSX01000010">
    <property type="protein sequence ID" value="GAS86718.1"/>
    <property type="molecule type" value="Genomic_DNA"/>
</dbReference>
<proteinExistence type="predicted"/>
<reference evidence="2" key="1">
    <citation type="journal article" date="2016" name="Genome Announc.">
        <title>Draft Genome Sequences of Five Rapidly Growing Mycobacterium Species, M. thermoresistibile, M. fortuitum subsp. acetamidolyticum, M. canariasense, M. brisbanense, and M. novocastrense.</title>
        <authorList>
            <person name="Katahira K."/>
            <person name="Ogura Y."/>
            <person name="Gotoh Y."/>
            <person name="Hayashi T."/>
        </authorList>
    </citation>
    <scope>NUCLEOTIDE SEQUENCE [LARGE SCALE GENOMIC DNA]</scope>
    <source>
        <strain evidence="2">JCM15654</strain>
    </source>
</reference>
<dbReference type="Proteomes" id="UP000069620">
    <property type="component" value="Unassembled WGS sequence"/>
</dbReference>
<organism evidence="1 2">
    <name type="scientific">Mycolicibacterium brisbanense</name>
    <dbReference type="NCBI Taxonomy" id="146020"/>
    <lineage>
        <taxon>Bacteria</taxon>
        <taxon>Bacillati</taxon>
        <taxon>Actinomycetota</taxon>
        <taxon>Actinomycetes</taxon>
        <taxon>Mycobacteriales</taxon>
        <taxon>Mycobacteriaceae</taxon>
        <taxon>Mycolicibacterium</taxon>
    </lineage>
</organism>
<gene>
    <name evidence="1" type="ORF">RMCB_0814</name>
</gene>
<name>A0A124DZA0_9MYCO</name>
<evidence type="ECO:0000313" key="2">
    <source>
        <dbReference type="Proteomes" id="UP000069620"/>
    </source>
</evidence>
<keyword evidence="2" id="KW-1185">Reference proteome</keyword>
<reference evidence="2" key="2">
    <citation type="submission" date="2016-02" db="EMBL/GenBank/DDBJ databases">
        <title>Draft genome sequence of five rapidly growing Mycobacterium species.</title>
        <authorList>
            <person name="Katahira K."/>
            <person name="Gotou Y."/>
            <person name="Iida K."/>
            <person name="Ogura Y."/>
            <person name="Hayashi T."/>
        </authorList>
    </citation>
    <scope>NUCLEOTIDE SEQUENCE [LARGE SCALE GENOMIC DNA]</scope>
    <source>
        <strain evidence="2">JCM15654</strain>
    </source>
</reference>
<comment type="caution">
    <text evidence="1">The sequence shown here is derived from an EMBL/GenBank/DDBJ whole genome shotgun (WGS) entry which is preliminary data.</text>
</comment>
<accession>A0A124DZA0</accession>
<dbReference type="AlphaFoldDB" id="A0A124DZA0"/>
<sequence>MPVTDQSIECGEFSDPDPLVTDTPIWRPGIGGVVDIDYSAVPDIERSIKQGFRDRMRGEGDPLEGHAMLTRCKVAALLAIMHQRAEVTEREWRLSAAVMAVSDETRRSLIEYAEEAKRQRALEAGNARATEREGYEDGRLRSVMRAIVDRLTDAGGEMANSELRTRLTSGQRPLFGAAIEKLADDSVIEVVTVKNGKRYRLKDTRQGGDSRQGAFVQVKEDGEACQGGVGGTVLRLESARSQKNGTTKLSCQQWFNNHIAELVAAGESTAESFAVNAAGRAAGYSNSNLGVAKAHRPDITVIESRGRNGSTWSLRGVA</sequence>
<evidence type="ECO:0000313" key="1">
    <source>
        <dbReference type="EMBL" id="GAS86718.1"/>
    </source>
</evidence>